<reference evidence="1" key="1">
    <citation type="submission" date="2021-04" db="EMBL/GenBank/DDBJ databases">
        <title>Pseudaminobacter soli sp. nov., isolated from paddy soil contaminated by heavy metals.</title>
        <authorList>
            <person name="Zhang K."/>
        </authorList>
    </citation>
    <scope>NUCLEOTIDE SEQUENCE</scope>
    <source>
        <strain evidence="1">19-2017</strain>
    </source>
</reference>
<organism evidence="1 2">
    <name type="scientific">Pseudaminobacter soli</name>
    <name type="common">ex Zhang et al. 2022</name>
    <dbReference type="NCBI Taxonomy" id="2831468"/>
    <lineage>
        <taxon>Bacteria</taxon>
        <taxon>Pseudomonadati</taxon>
        <taxon>Pseudomonadota</taxon>
        <taxon>Alphaproteobacteria</taxon>
        <taxon>Hyphomicrobiales</taxon>
        <taxon>Phyllobacteriaceae</taxon>
        <taxon>Pseudaminobacter</taxon>
    </lineage>
</organism>
<dbReference type="AlphaFoldDB" id="A0A942DVF9"/>
<dbReference type="EMBL" id="JAGWCR010000001">
    <property type="protein sequence ID" value="MBS3647431.1"/>
    <property type="molecule type" value="Genomic_DNA"/>
</dbReference>
<dbReference type="InterPro" id="IPR029033">
    <property type="entry name" value="His_PPase_superfam"/>
</dbReference>
<sequence>MKTLLLLRHAKSSRNDPSLGDFDRPLAPRGVRAASRMGREIARLAWIPDLALVSPARRTAQTWELLTLAVPRQSKVESPRALYEAPAESLLAELRQIPDEVESVLLLGHNPGLQDAALRLAGPQSTQSLVSRMKEKFPTAALARFALEGPWSGLQPESARLTDFIRPRDLD</sequence>
<evidence type="ECO:0000313" key="2">
    <source>
        <dbReference type="Proteomes" id="UP000680348"/>
    </source>
</evidence>
<dbReference type="SMART" id="SM00855">
    <property type="entry name" value="PGAM"/>
    <property type="match status" value="1"/>
</dbReference>
<dbReference type="RefSeq" id="WP_188252969.1">
    <property type="nucleotide sequence ID" value="NZ_JABVCF010000001.1"/>
</dbReference>
<proteinExistence type="predicted"/>
<dbReference type="SUPFAM" id="SSF53254">
    <property type="entry name" value="Phosphoglycerate mutase-like"/>
    <property type="match status" value="1"/>
</dbReference>
<dbReference type="Gene3D" id="3.40.50.1240">
    <property type="entry name" value="Phosphoglycerate mutase-like"/>
    <property type="match status" value="1"/>
</dbReference>
<dbReference type="Proteomes" id="UP000680348">
    <property type="component" value="Unassembled WGS sequence"/>
</dbReference>
<dbReference type="CDD" id="cd07067">
    <property type="entry name" value="HP_PGM_like"/>
    <property type="match status" value="1"/>
</dbReference>
<dbReference type="InterPro" id="IPR013078">
    <property type="entry name" value="His_Pase_superF_clade-1"/>
</dbReference>
<comment type="caution">
    <text evidence="1">The sequence shown here is derived from an EMBL/GenBank/DDBJ whole genome shotgun (WGS) entry which is preliminary data.</text>
</comment>
<dbReference type="PANTHER" id="PTHR47623:SF1">
    <property type="entry name" value="OS09G0287300 PROTEIN"/>
    <property type="match status" value="1"/>
</dbReference>
<accession>A0A942DVF9</accession>
<gene>
    <name evidence="1" type="ORF">KEU06_02180</name>
</gene>
<dbReference type="Pfam" id="PF00300">
    <property type="entry name" value="His_Phos_1"/>
    <property type="match status" value="1"/>
</dbReference>
<dbReference type="PANTHER" id="PTHR47623">
    <property type="entry name" value="OS09G0287300 PROTEIN"/>
    <property type="match status" value="1"/>
</dbReference>
<name>A0A942DVF9_9HYPH</name>
<keyword evidence="2" id="KW-1185">Reference proteome</keyword>
<protein>
    <submittedName>
        <fullName evidence="1">Histidine phosphatase family protein</fullName>
    </submittedName>
</protein>
<evidence type="ECO:0000313" key="1">
    <source>
        <dbReference type="EMBL" id="MBS3647431.1"/>
    </source>
</evidence>